<dbReference type="EMBL" id="NBSK02000003">
    <property type="protein sequence ID" value="KAJ0218669.1"/>
    <property type="molecule type" value="Genomic_DNA"/>
</dbReference>
<keyword evidence="2" id="KW-1185">Reference proteome</keyword>
<name>A0A9R1W7Q4_LACSA</name>
<sequence>MDELCGVSRLVEEYPAFHVLVMIDPFNFVSFHDLTTRNFNILVAFDFIGQVVSTEPMGVIKDNARKKRIMSMVAQDLRINYSGRKMQVALLGGFALKLNCYISEYENENAFLSHKSSSINTTQLNIETFVAKPEDYYLRFPIKNIDDIPDYNEVYLILFIFFRYI</sequence>
<dbReference type="Proteomes" id="UP000235145">
    <property type="component" value="Unassembled WGS sequence"/>
</dbReference>
<protein>
    <submittedName>
        <fullName evidence="1">Uncharacterized protein</fullName>
    </submittedName>
</protein>
<proteinExistence type="predicted"/>
<accession>A0A9R1W7Q4</accession>
<reference evidence="1 2" key="1">
    <citation type="journal article" date="2017" name="Nat. Commun.">
        <title>Genome assembly with in vitro proximity ligation data and whole-genome triplication in lettuce.</title>
        <authorList>
            <person name="Reyes-Chin-Wo S."/>
            <person name="Wang Z."/>
            <person name="Yang X."/>
            <person name="Kozik A."/>
            <person name="Arikit S."/>
            <person name="Song C."/>
            <person name="Xia L."/>
            <person name="Froenicke L."/>
            <person name="Lavelle D.O."/>
            <person name="Truco M.J."/>
            <person name="Xia R."/>
            <person name="Zhu S."/>
            <person name="Xu C."/>
            <person name="Xu H."/>
            <person name="Xu X."/>
            <person name="Cox K."/>
            <person name="Korf I."/>
            <person name="Meyers B.C."/>
            <person name="Michelmore R.W."/>
        </authorList>
    </citation>
    <scope>NUCLEOTIDE SEQUENCE [LARGE SCALE GENOMIC DNA]</scope>
    <source>
        <strain evidence="2">cv. Salinas</strain>
        <tissue evidence="1">Seedlings</tissue>
    </source>
</reference>
<comment type="caution">
    <text evidence="1">The sequence shown here is derived from an EMBL/GenBank/DDBJ whole genome shotgun (WGS) entry which is preliminary data.</text>
</comment>
<dbReference type="AlphaFoldDB" id="A0A9R1W7Q4"/>
<organism evidence="1 2">
    <name type="scientific">Lactuca sativa</name>
    <name type="common">Garden lettuce</name>
    <dbReference type="NCBI Taxonomy" id="4236"/>
    <lineage>
        <taxon>Eukaryota</taxon>
        <taxon>Viridiplantae</taxon>
        <taxon>Streptophyta</taxon>
        <taxon>Embryophyta</taxon>
        <taxon>Tracheophyta</taxon>
        <taxon>Spermatophyta</taxon>
        <taxon>Magnoliopsida</taxon>
        <taxon>eudicotyledons</taxon>
        <taxon>Gunneridae</taxon>
        <taxon>Pentapetalae</taxon>
        <taxon>asterids</taxon>
        <taxon>campanulids</taxon>
        <taxon>Asterales</taxon>
        <taxon>Asteraceae</taxon>
        <taxon>Cichorioideae</taxon>
        <taxon>Cichorieae</taxon>
        <taxon>Lactucinae</taxon>
        <taxon>Lactuca</taxon>
    </lineage>
</organism>
<gene>
    <name evidence="1" type="ORF">LSAT_V11C300153070</name>
</gene>
<evidence type="ECO:0000313" key="2">
    <source>
        <dbReference type="Proteomes" id="UP000235145"/>
    </source>
</evidence>
<evidence type="ECO:0000313" key="1">
    <source>
        <dbReference type="EMBL" id="KAJ0218669.1"/>
    </source>
</evidence>